<name>B8D2Y8_DESA1</name>
<dbReference type="Proteomes" id="UP000006903">
    <property type="component" value="Chromosome"/>
</dbReference>
<keyword evidence="1" id="KW-0560">Oxidoreductase</keyword>
<organism evidence="3 4">
    <name type="scientific">Desulfurococcus amylolyticus (strain DSM 18924 / JCM 16383 / VKM B-2413 / 1221n)</name>
    <name type="common">Desulfurococcus kamchatkensis</name>
    <dbReference type="NCBI Taxonomy" id="490899"/>
    <lineage>
        <taxon>Archaea</taxon>
        <taxon>Thermoproteota</taxon>
        <taxon>Thermoprotei</taxon>
        <taxon>Desulfurococcales</taxon>
        <taxon>Desulfurococcaceae</taxon>
        <taxon>Desulfurococcus</taxon>
    </lineage>
</organism>
<dbReference type="PANTHER" id="PTHR42949">
    <property type="entry name" value="ANAEROBIC GLYCEROL-3-PHOSPHATE DEHYDROGENASE SUBUNIT B"/>
    <property type="match status" value="1"/>
</dbReference>
<evidence type="ECO:0000313" key="4">
    <source>
        <dbReference type="Proteomes" id="UP000006903"/>
    </source>
</evidence>
<dbReference type="EMBL" id="CP001140">
    <property type="protein sequence ID" value="ACL10535.1"/>
    <property type="molecule type" value="Genomic_DNA"/>
</dbReference>
<proteinExistence type="predicted"/>
<dbReference type="RefSeq" id="WP_012607877.1">
    <property type="nucleotide sequence ID" value="NC_011766.1"/>
</dbReference>
<evidence type="ECO:0000313" key="3">
    <source>
        <dbReference type="EMBL" id="ACL10535.1"/>
    </source>
</evidence>
<dbReference type="InterPro" id="IPR051691">
    <property type="entry name" value="Metab_Enz_Cyan_OpOx_G3PDH"/>
</dbReference>
<sequence>MNVGIDPRKVIVCRCENVTLADVLNAIESGLDNLEVLKRKLRIGMGQCQGQTCLLLVAGILARKTGKSFDEVLIPRNRPPISPVKVKYFIGDER</sequence>
<dbReference type="STRING" id="490899.DKAM_0209"/>
<gene>
    <name evidence="3" type="ordered locus">DKAM_0209</name>
</gene>
<dbReference type="HOGENOM" id="CLU_172457_1_0_2"/>
<dbReference type="InterPro" id="IPR041117">
    <property type="entry name" value="SoxA_A3"/>
</dbReference>
<dbReference type="CDD" id="cd19946">
    <property type="entry name" value="GlpA-like_Fer2_BFD-like"/>
    <property type="match status" value="1"/>
</dbReference>
<dbReference type="Pfam" id="PF17806">
    <property type="entry name" value="SO_alpha_A3"/>
    <property type="match status" value="1"/>
</dbReference>
<reference evidence="3 4" key="1">
    <citation type="journal article" date="2009" name="J. Bacteriol.">
        <title>Complete genome sequence of the anaerobic, protein-degrading hyperthermophilic crenarchaeon Desulfurococcus kamchatkensis.</title>
        <authorList>
            <person name="Ravin N.V."/>
            <person name="Mardanov A.V."/>
            <person name="Beletsky A.V."/>
            <person name="Kublanov I.V."/>
            <person name="Kolganova T.V."/>
            <person name="Lebedinsky A.V."/>
            <person name="Chernyh N.A."/>
            <person name="Bonch-Osmolovskaya E.A."/>
            <person name="Skryabin K.G."/>
        </authorList>
    </citation>
    <scope>NUCLEOTIDE SEQUENCE [LARGE SCALE GENOMIC DNA]</scope>
    <source>
        <strain evidence="4">DSM 18924 / JCM 16383 / VKM B-2413 / 1221n</strain>
    </source>
</reference>
<dbReference type="GeneID" id="7170505"/>
<dbReference type="GO" id="GO:0016491">
    <property type="term" value="F:oxidoreductase activity"/>
    <property type="evidence" value="ECO:0007669"/>
    <property type="project" value="UniProtKB-KW"/>
</dbReference>
<feature type="domain" description="SoxA A3" evidence="2">
    <location>
        <begin position="12"/>
        <end position="88"/>
    </location>
</feature>
<protein>
    <submittedName>
        <fullName evidence="3">BFD domain protein (2Fe-2S)-binding domain protein</fullName>
    </submittedName>
</protein>
<dbReference type="KEGG" id="dka:DKAM_0209"/>
<evidence type="ECO:0000256" key="1">
    <source>
        <dbReference type="ARBA" id="ARBA00023002"/>
    </source>
</evidence>
<dbReference type="Gene3D" id="1.10.10.1100">
    <property type="entry name" value="BFD-like [2Fe-2S]-binding domain"/>
    <property type="match status" value="1"/>
</dbReference>
<accession>B8D2Y8</accession>
<dbReference type="eggNOG" id="arCOG05745">
    <property type="taxonomic scope" value="Archaea"/>
</dbReference>
<dbReference type="PANTHER" id="PTHR42949:SF3">
    <property type="entry name" value="ANAEROBIC GLYCEROL-3-PHOSPHATE DEHYDROGENASE SUBUNIT B"/>
    <property type="match status" value="1"/>
</dbReference>
<dbReference type="InterPro" id="IPR041854">
    <property type="entry name" value="BFD-like_2Fe2S-bd_dom_sf"/>
</dbReference>
<evidence type="ECO:0000259" key="2">
    <source>
        <dbReference type="Pfam" id="PF17806"/>
    </source>
</evidence>
<dbReference type="AlphaFoldDB" id="B8D2Y8"/>